<protein>
    <submittedName>
        <fullName evidence="2">Uncharacterized protein</fullName>
    </submittedName>
</protein>
<proteinExistence type="predicted"/>
<name>A0A127PFU7_9BURK</name>
<dbReference type="EMBL" id="CP013232">
    <property type="protein sequence ID" value="AMO96682.1"/>
    <property type="molecule type" value="Genomic_DNA"/>
</dbReference>
<evidence type="ECO:0000256" key="1">
    <source>
        <dbReference type="SAM" id="MobiDB-lite"/>
    </source>
</evidence>
<sequence length="37" mass="4033">MSDSHIKNMGGFMATQADATNKTDGNPHENGQKVWIT</sequence>
<dbReference type="Proteomes" id="UP000072421">
    <property type="component" value="Chromosome"/>
</dbReference>
<dbReference type="AlphaFoldDB" id="A0A127PFU7"/>
<gene>
    <name evidence="2" type="ORF">CFter6_4073</name>
</gene>
<dbReference type="PATRIC" id="fig|158899.10.peg.4038"/>
<accession>A0A127PFU7</accession>
<evidence type="ECO:0000313" key="2">
    <source>
        <dbReference type="EMBL" id="AMO96682.1"/>
    </source>
</evidence>
<organism evidence="2">
    <name type="scientific">Collimonas fungivorans</name>
    <dbReference type="NCBI Taxonomy" id="158899"/>
    <lineage>
        <taxon>Bacteria</taxon>
        <taxon>Pseudomonadati</taxon>
        <taxon>Pseudomonadota</taxon>
        <taxon>Betaproteobacteria</taxon>
        <taxon>Burkholderiales</taxon>
        <taxon>Oxalobacteraceae</taxon>
        <taxon>Collimonas</taxon>
    </lineage>
</organism>
<feature type="region of interest" description="Disordered" evidence="1">
    <location>
        <begin position="1"/>
        <end position="37"/>
    </location>
</feature>
<evidence type="ECO:0000313" key="3">
    <source>
        <dbReference type="Proteomes" id="UP000072421"/>
    </source>
</evidence>
<reference evidence="2 3" key="1">
    <citation type="submission" date="2015-11" db="EMBL/GenBank/DDBJ databases">
        <title>Exploring the genomic traits of fungus-feeding bacterial genus Collimonas.</title>
        <authorList>
            <person name="Song C."/>
            <person name="Schmidt R."/>
            <person name="de Jager V."/>
            <person name="Krzyzanowska D."/>
            <person name="Jongedijk E."/>
            <person name="Cankar K."/>
            <person name="Beekwilder J."/>
            <person name="van Veen A."/>
            <person name="de Boer W."/>
            <person name="van Veen J.A."/>
            <person name="Garbeva P."/>
        </authorList>
    </citation>
    <scope>NUCLEOTIDE SEQUENCE [LARGE SCALE GENOMIC DNA]</scope>
    <source>
        <strain evidence="2 3">Ter6</strain>
    </source>
</reference>